<protein>
    <submittedName>
        <fullName evidence="2">Uncharacterized protein</fullName>
    </submittedName>
</protein>
<feature type="transmembrane region" description="Helical" evidence="1">
    <location>
        <begin position="20"/>
        <end position="38"/>
    </location>
</feature>
<evidence type="ECO:0000256" key="1">
    <source>
        <dbReference type="SAM" id="Phobius"/>
    </source>
</evidence>
<evidence type="ECO:0000313" key="2">
    <source>
        <dbReference type="EMBL" id="EPR32362.1"/>
    </source>
</evidence>
<dbReference type="EMBL" id="ATHI01000027">
    <property type="protein sequence ID" value="EPR32362.1"/>
    <property type="molecule type" value="Genomic_DNA"/>
</dbReference>
<keyword evidence="1" id="KW-0812">Transmembrane</keyword>
<comment type="caution">
    <text evidence="2">The sequence shown here is derived from an EMBL/GenBank/DDBJ whole genome shotgun (WGS) entry which is preliminary data.</text>
</comment>
<organism evidence="2 3">
    <name type="scientific">Alkalidesulfovibrio alkalitolerans DSM 16529</name>
    <dbReference type="NCBI Taxonomy" id="1121439"/>
    <lineage>
        <taxon>Bacteria</taxon>
        <taxon>Pseudomonadati</taxon>
        <taxon>Thermodesulfobacteriota</taxon>
        <taxon>Desulfovibrionia</taxon>
        <taxon>Desulfovibrionales</taxon>
        <taxon>Desulfovibrionaceae</taxon>
        <taxon>Alkalidesulfovibrio</taxon>
    </lineage>
</organism>
<evidence type="ECO:0000313" key="3">
    <source>
        <dbReference type="Proteomes" id="UP000014975"/>
    </source>
</evidence>
<dbReference type="eggNOG" id="ENOG5032N9H">
    <property type="taxonomic scope" value="Bacteria"/>
</dbReference>
<keyword evidence="1" id="KW-1133">Transmembrane helix</keyword>
<reference evidence="2 3" key="1">
    <citation type="journal article" date="2013" name="Genome Announc.">
        <title>Draft genome sequences for three mercury-methylating, sulfate-reducing bacteria.</title>
        <authorList>
            <person name="Brown S.D."/>
            <person name="Hurt R.A.Jr."/>
            <person name="Gilmour C.C."/>
            <person name="Elias D.A."/>
        </authorList>
    </citation>
    <scope>NUCLEOTIDE SEQUENCE [LARGE SCALE GENOMIC DNA]</scope>
    <source>
        <strain evidence="2 3">DSM 16529</strain>
    </source>
</reference>
<dbReference type="RefSeq" id="WP_020887411.1">
    <property type="nucleotide sequence ID" value="NZ_ATHI01000027.1"/>
</dbReference>
<accession>S7T5Q6</accession>
<dbReference type="Proteomes" id="UP000014975">
    <property type="component" value="Unassembled WGS sequence"/>
</dbReference>
<gene>
    <name evidence="2" type="ORF">dsat_0714</name>
</gene>
<proteinExistence type="predicted"/>
<dbReference type="OrthoDB" id="5471773at2"/>
<dbReference type="PATRIC" id="fig|1121439.3.peg.2074"/>
<keyword evidence="1" id="KW-0472">Membrane</keyword>
<keyword evidence="3" id="KW-1185">Reference proteome</keyword>
<sequence length="90" mass="9795">MRIDTASRMPQGARSKARGLAGLGLGILCLWILTYVILPAGQKLPLAKPVMDVLIAEQVNSAAYWYTQSEETAVGAMYVKNTLASLEKRN</sequence>
<dbReference type="AlphaFoldDB" id="S7T5Q6"/>
<name>S7T5Q6_9BACT</name>